<comment type="subcellular location">
    <subcellularLocation>
        <location evidence="2">Membrane</location>
        <topology evidence="2">Multi-pass membrane protein</topology>
    </subcellularLocation>
</comment>
<feature type="transmembrane region" description="Helical" evidence="14">
    <location>
        <begin position="979"/>
        <end position="1004"/>
    </location>
</feature>
<dbReference type="PANTHER" id="PTHR13145:SF0">
    <property type="entry name" value="E3 UBIQUITIN-PROTEIN LIGASE MARCHF6"/>
    <property type="match status" value="1"/>
</dbReference>
<dbReference type="PANTHER" id="PTHR13145">
    <property type="entry name" value="SSM4 PROTEIN"/>
    <property type="match status" value="1"/>
</dbReference>
<dbReference type="VEuPathDB" id="FungiDB:BCV72DRAFT_305983"/>
<reference evidence="16" key="1">
    <citation type="journal article" date="2016" name="Proc. Natl. Acad. Sci. U.S.A.">
        <title>Lipid metabolic changes in an early divergent fungus govern the establishment of a mutualistic symbiosis with endobacteria.</title>
        <authorList>
            <person name="Lastovetsky O.A."/>
            <person name="Gaspar M.L."/>
            <person name="Mondo S.J."/>
            <person name="LaButti K.M."/>
            <person name="Sandor L."/>
            <person name="Grigoriev I.V."/>
            <person name="Henry S.A."/>
            <person name="Pawlowska T.E."/>
        </authorList>
    </citation>
    <scope>NUCLEOTIDE SEQUENCE [LARGE SCALE GENOMIC DNA]</scope>
    <source>
        <strain evidence="16">ATCC 52814</strain>
    </source>
</reference>
<evidence type="ECO:0000256" key="4">
    <source>
        <dbReference type="ARBA" id="ARBA00012483"/>
    </source>
</evidence>
<evidence type="ECO:0000256" key="8">
    <source>
        <dbReference type="ARBA" id="ARBA00022771"/>
    </source>
</evidence>
<dbReference type="AlphaFoldDB" id="A0A1X0R1R5"/>
<proteinExistence type="predicted"/>
<evidence type="ECO:0000256" key="1">
    <source>
        <dbReference type="ARBA" id="ARBA00000900"/>
    </source>
</evidence>
<evidence type="ECO:0000256" key="9">
    <source>
        <dbReference type="ARBA" id="ARBA00022786"/>
    </source>
</evidence>
<feature type="transmembrane region" description="Helical" evidence="14">
    <location>
        <begin position="672"/>
        <end position="696"/>
    </location>
</feature>
<evidence type="ECO:0000256" key="5">
    <source>
        <dbReference type="ARBA" id="ARBA00022679"/>
    </source>
</evidence>
<dbReference type="Proteomes" id="UP000242414">
    <property type="component" value="Unassembled WGS sequence"/>
</dbReference>
<dbReference type="EC" id="2.3.2.27" evidence="4"/>
<comment type="catalytic activity">
    <reaction evidence="1">
        <text>S-ubiquitinyl-[E2 ubiquitin-conjugating enzyme]-L-cysteine + [acceptor protein]-L-lysine = [E2 ubiquitin-conjugating enzyme]-L-cysteine + N(6)-ubiquitinyl-[acceptor protein]-L-lysine.</text>
        <dbReference type="EC" id="2.3.2.27"/>
    </reaction>
</comment>
<feature type="transmembrane region" description="Helical" evidence="14">
    <location>
        <begin position="1159"/>
        <end position="1177"/>
    </location>
</feature>
<feature type="transmembrane region" description="Helical" evidence="14">
    <location>
        <begin position="735"/>
        <end position="756"/>
    </location>
</feature>
<feature type="transmembrane region" description="Helical" evidence="14">
    <location>
        <begin position="936"/>
        <end position="959"/>
    </location>
</feature>
<gene>
    <name evidence="16" type="ORF">BCV72DRAFT_305983</name>
</gene>
<dbReference type="InterPro" id="IPR011016">
    <property type="entry name" value="Znf_RING-CH"/>
</dbReference>
<dbReference type="GO" id="GO:0008270">
    <property type="term" value="F:zinc ion binding"/>
    <property type="evidence" value="ECO:0007669"/>
    <property type="project" value="UniProtKB-KW"/>
</dbReference>
<dbReference type="InterPro" id="IPR056521">
    <property type="entry name" value="MARCHF6-like_C"/>
</dbReference>
<keyword evidence="9" id="KW-0833">Ubl conjugation pathway</keyword>
<keyword evidence="11 14" id="KW-1133">Transmembrane helix</keyword>
<comment type="pathway">
    <text evidence="3">Protein modification; protein ubiquitination.</text>
</comment>
<feature type="region of interest" description="Disordered" evidence="13">
    <location>
        <begin position="300"/>
        <end position="319"/>
    </location>
</feature>
<evidence type="ECO:0000259" key="15">
    <source>
        <dbReference type="PROSITE" id="PS51292"/>
    </source>
</evidence>
<accession>A0A1X0R1R5</accession>
<organism evidence="16">
    <name type="scientific">Rhizopus microsporus var. microsporus</name>
    <dbReference type="NCBI Taxonomy" id="86635"/>
    <lineage>
        <taxon>Eukaryota</taxon>
        <taxon>Fungi</taxon>
        <taxon>Fungi incertae sedis</taxon>
        <taxon>Mucoromycota</taxon>
        <taxon>Mucoromycotina</taxon>
        <taxon>Mucoromycetes</taxon>
        <taxon>Mucorales</taxon>
        <taxon>Mucorineae</taxon>
        <taxon>Rhizopodaceae</taxon>
        <taxon>Rhizopus</taxon>
    </lineage>
</organism>
<evidence type="ECO:0000256" key="14">
    <source>
        <dbReference type="SAM" id="Phobius"/>
    </source>
</evidence>
<feature type="transmembrane region" description="Helical" evidence="14">
    <location>
        <begin position="167"/>
        <end position="186"/>
    </location>
</feature>
<feature type="transmembrane region" description="Helical" evidence="14">
    <location>
        <begin position="1070"/>
        <end position="1090"/>
    </location>
</feature>
<evidence type="ECO:0000256" key="12">
    <source>
        <dbReference type="ARBA" id="ARBA00023136"/>
    </source>
</evidence>
<evidence type="ECO:0000256" key="13">
    <source>
        <dbReference type="SAM" id="MobiDB-lite"/>
    </source>
</evidence>
<dbReference type="GO" id="GO:0036503">
    <property type="term" value="P:ERAD pathway"/>
    <property type="evidence" value="ECO:0007669"/>
    <property type="project" value="TreeGrafter"/>
</dbReference>
<keyword evidence="6 14" id="KW-0812">Transmembrane</keyword>
<feature type="domain" description="RING-CH-type" evidence="15">
    <location>
        <begin position="1"/>
        <end position="61"/>
    </location>
</feature>
<dbReference type="OrthoDB" id="264354at2759"/>
<sequence>MEEEEEICRVCRSGGTEDQPLFYPCKCSGSIRYVHQDCLLEWLKHSRKERCELCEHPFTFTPVYRQDMPEVLPAVLYLQQLRKKVGFVISNALRATLVFNVWLTILPYFTVWIWRLYFYMGHSLSRQLADLYQLRVGQNVTDTKPNESFFQEYKSRLNLQAFLSDCFEGQIITCVVIIIFVAIFLLREWVVQNLPAIDEAEQMRAANDFIPEMQQPIFEEPLVREPEAEQIQQVEAPPSPVAPSEDELDEWLTHLSSSSTAKPMRAASMPPSFPSYRHDMEEQQGRQPRSASVEPFLMHQENGSQSTRGRPPYAPLVRNADTPILNIPLIPEEQENDEDRMNNLQEHQWIERLVPEVNEQSDESEPEDGDDEDDNDEVDGEAGADGDEGIEEDDDDGMGNFGEDVEGVLEAIGMRGSFWILAQNATLMALLIALILFTGVCLPYMMGAIFILAMEREFIEFPLEIISLIHKYVGKLTDPLLDPLLTIYFDHIWPTVVLFYNSYLNPLIQTMISSRFFQQISHSISPDHLSAIPTTGLGTDRSAGMIDITALYNQSKPFLKSLYNRYQLFALGESPIDRFSCIFMGYILFALFLCICFTRSKVVYSVFGNTAQEALRQYIIILKLTMFITIELLIFPLVCGALLDATTLPLFEGATLKSRMELSKSNPVSSIFIHWFIGTGFMFLFAVFVTLCRSIVRPGVMWFIRDPTDPQFHPLREIVERPVLFQYKKIGASGLVYIFVIFVCIGGVIHALNLMGNTVLPLRWRLSDARNPLSTVPIDLLTTQLALPAIINYLQPKRIIKKWFVRLITFTCHQLRLTSFVFGRRDPREEGELVYHTWTAWIKRAKPRYYPLPGQTTSVIGPEVSFIWNGQLLRVPKHDRVPVIPNRRMLVPVDPFVYEPLDENERRLGHPASTADGGDEANTTIVYSPPHFYRRVIAMVTIVWLVSTFALCASVVVPLLLGRAIFKHKLGVKQNVHDIYSYSLGASILLLVSSMLNSAVKIIIDVSRQRTARSKLKKLTRYAHRCLYKALRWVFFLVSFGLIVPFALGALMEFYFIIPTSNTKKFPLEVSIIPLWANGTVCMVVVHGLAQVLPDNQLRATINIVFQGGIGRMNIRQCLRDIIGPVLFVSTLGVCLPPLMAYIDLKFLDNMDNDLKLRLLRVTYPTALIGGMILYLIKLGTRIGRGWSETIRDETYLVGRVLHNLDN</sequence>
<dbReference type="Gene3D" id="3.30.40.10">
    <property type="entry name" value="Zinc/RING finger domain, C3HC4 (zinc finger)"/>
    <property type="match status" value="1"/>
</dbReference>
<feature type="transmembrane region" description="Helical" evidence="14">
    <location>
        <begin position="576"/>
        <end position="597"/>
    </location>
</feature>
<name>A0A1X0R1R5_RHIZD</name>
<protein>
    <recommendedName>
        <fullName evidence="4">RING-type E3 ubiquitin transferase</fullName>
        <ecNumber evidence="4">2.3.2.27</ecNumber>
    </recommendedName>
</protein>
<dbReference type="Pfam" id="PF23113">
    <property type="entry name" value="MARCHF6_C"/>
    <property type="match status" value="1"/>
</dbReference>
<feature type="region of interest" description="Disordered" evidence="13">
    <location>
        <begin position="355"/>
        <end position="402"/>
    </location>
</feature>
<feature type="transmembrane region" description="Helical" evidence="14">
    <location>
        <begin position="618"/>
        <end position="643"/>
    </location>
</feature>
<evidence type="ECO:0000256" key="3">
    <source>
        <dbReference type="ARBA" id="ARBA00004906"/>
    </source>
</evidence>
<dbReference type="GO" id="GO:0061630">
    <property type="term" value="F:ubiquitin protein ligase activity"/>
    <property type="evidence" value="ECO:0007669"/>
    <property type="project" value="UniProtKB-EC"/>
</dbReference>
<evidence type="ECO:0000313" key="16">
    <source>
        <dbReference type="EMBL" id="ORE05965.1"/>
    </source>
</evidence>
<feature type="compositionally biased region" description="Acidic residues" evidence="13">
    <location>
        <begin position="359"/>
        <end position="402"/>
    </location>
</feature>
<dbReference type="SUPFAM" id="SSF57850">
    <property type="entry name" value="RING/U-box"/>
    <property type="match status" value="1"/>
</dbReference>
<evidence type="ECO:0000256" key="11">
    <source>
        <dbReference type="ARBA" id="ARBA00022989"/>
    </source>
</evidence>
<feature type="transmembrane region" description="Helical" evidence="14">
    <location>
        <begin position="92"/>
        <end position="114"/>
    </location>
</feature>
<feature type="transmembrane region" description="Helical" evidence="14">
    <location>
        <begin position="427"/>
        <end position="453"/>
    </location>
</feature>
<dbReference type="SMART" id="SM00744">
    <property type="entry name" value="RINGv"/>
    <property type="match status" value="1"/>
</dbReference>
<dbReference type="CDD" id="cd16702">
    <property type="entry name" value="RING_CH-C4HC3_MARCH6"/>
    <property type="match status" value="1"/>
</dbReference>
<keyword evidence="12 14" id="KW-0472">Membrane</keyword>
<feature type="transmembrane region" description="Helical" evidence="14">
    <location>
        <begin position="1033"/>
        <end position="1058"/>
    </location>
</feature>
<evidence type="ECO:0000256" key="6">
    <source>
        <dbReference type="ARBA" id="ARBA00022692"/>
    </source>
</evidence>
<evidence type="ECO:0000256" key="7">
    <source>
        <dbReference type="ARBA" id="ARBA00022723"/>
    </source>
</evidence>
<keyword evidence="5" id="KW-0808">Transferase</keyword>
<keyword evidence="10" id="KW-0862">Zinc</keyword>
<dbReference type="Pfam" id="PF12906">
    <property type="entry name" value="RINGv"/>
    <property type="match status" value="1"/>
</dbReference>
<evidence type="ECO:0000256" key="10">
    <source>
        <dbReference type="ARBA" id="ARBA00022833"/>
    </source>
</evidence>
<keyword evidence="7" id="KW-0479">Metal-binding</keyword>
<keyword evidence="8" id="KW-0863">Zinc-finger</keyword>
<dbReference type="FunFam" id="3.30.40.10:FF:000287">
    <property type="entry name" value="RING finger membrane protein"/>
    <property type="match status" value="1"/>
</dbReference>
<dbReference type="GO" id="GO:0005789">
    <property type="term" value="C:endoplasmic reticulum membrane"/>
    <property type="evidence" value="ECO:0007669"/>
    <property type="project" value="TreeGrafter"/>
</dbReference>
<dbReference type="InterPro" id="IPR013083">
    <property type="entry name" value="Znf_RING/FYVE/PHD"/>
</dbReference>
<feature type="transmembrane region" description="Helical" evidence="14">
    <location>
        <begin position="776"/>
        <end position="794"/>
    </location>
</feature>
<evidence type="ECO:0000256" key="2">
    <source>
        <dbReference type="ARBA" id="ARBA00004141"/>
    </source>
</evidence>
<dbReference type="PROSITE" id="PS51292">
    <property type="entry name" value="ZF_RING_CH"/>
    <property type="match status" value="1"/>
</dbReference>
<feature type="transmembrane region" description="Helical" evidence="14">
    <location>
        <begin position="1122"/>
        <end position="1143"/>
    </location>
</feature>
<dbReference type="EMBL" id="KV921933">
    <property type="protein sequence ID" value="ORE05965.1"/>
    <property type="molecule type" value="Genomic_DNA"/>
</dbReference>
<feature type="region of interest" description="Disordered" evidence="13">
    <location>
        <begin position="225"/>
        <end position="292"/>
    </location>
</feature>